<comment type="subcellular location">
    <subcellularLocation>
        <location evidence="1">Membrane</location>
        <topology evidence="1">Multi-pass membrane protein</topology>
    </subcellularLocation>
</comment>
<name>A0A9W9SVF6_9EURO</name>
<dbReference type="FunFam" id="1.20.1280.290:FF:000009">
    <property type="entry name" value="PQ loop repeat family protein"/>
    <property type="match status" value="1"/>
</dbReference>
<dbReference type="FunFam" id="1.20.1280.290:FF:000012">
    <property type="entry name" value="Vacuolar membrane PQ loop repeat protein"/>
    <property type="match status" value="1"/>
</dbReference>
<dbReference type="PANTHER" id="PTHR16201:SF44">
    <property type="entry name" value="SEVEN TRANSMEMBRANE PROTEIN 1"/>
    <property type="match status" value="1"/>
</dbReference>
<feature type="transmembrane region" description="Helical" evidence="8">
    <location>
        <begin position="51"/>
        <end position="71"/>
    </location>
</feature>
<dbReference type="InterPro" id="IPR006603">
    <property type="entry name" value="PQ-loop_rpt"/>
</dbReference>
<dbReference type="Pfam" id="PF04193">
    <property type="entry name" value="PQ-loop"/>
    <property type="match status" value="2"/>
</dbReference>
<dbReference type="Gene3D" id="1.20.1280.290">
    <property type="match status" value="2"/>
</dbReference>
<feature type="transmembrane region" description="Helical" evidence="8">
    <location>
        <begin position="251"/>
        <end position="269"/>
    </location>
</feature>
<sequence length="321" mass="35518">SIESMDHGPIPLTAREAASGLFGSVSMTCWFFLLVPQLIENYRNGNAEAISLLFISVWLIGDIANLAGGLLAGLVPVIVAIAIYFCIADGVLIAQCIYYKVRNSRPEPFHRRRSSTETPDPTTPLLGRRFSDSLASSESRRRRSSGSLRRYQAGGRRESEVEDTLAKIVEENDYGRKAWIKNFTSVVGIFLIGMLGWTMAWQTGMWAPAPLENKNGSEEAIGGQVLGYFSAVCYLGARLPQIYKNYSEKSCEGLSLLFFILSLLGNLTYGAGILCHSTEKEYFLTNLPWLIGSLGTMVEDVVIFIQFRIYAVQDPRLSAIS</sequence>
<feature type="transmembrane region" description="Helical" evidence="8">
    <location>
        <begin position="221"/>
        <end position="239"/>
    </location>
</feature>
<reference evidence="9" key="1">
    <citation type="submission" date="2022-12" db="EMBL/GenBank/DDBJ databases">
        <authorList>
            <person name="Petersen C."/>
        </authorList>
    </citation>
    <scope>NUCLEOTIDE SEQUENCE</scope>
    <source>
        <strain evidence="9">IBT 3081</strain>
    </source>
</reference>
<proteinExistence type="inferred from homology"/>
<comment type="catalytic activity">
    <reaction evidence="6">
        <text>L-histidine(out) + L-arginine(in) = L-histidine(in) + L-arginine(out)</text>
        <dbReference type="Rhea" id="RHEA:71063"/>
        <dbReference type="ChEBI" id="CHEBI:32682"/>
        <dbReference type="ChEBI" id="CHEBI:57595"/>
    </reaction>
</comment>
<dbReference type="OrthoDB" id="8048523at2759"/>
<evidence type="ECO:0000256" key="6">
    <source>
        <dbReference type="ARBA" id="ARBA00050768"/>
    </source>
</evidence>
<dbReference type="GO" id="GO:0034486">
    <property type="term" value="P:vacuolar transmembrane transport"/>
    <property type="evidence" value="ECO:0007669"/>
    <property type="project" value="UniProtKB-ARBA"/>
</dbReference>
<keyword evidence="3 8" id="KW-1133">Transmembrane helix</keyword>
<dbReference type="GO" id="GO:0098852">
    <property type="term" value="C:lytic vacuole membrane"/>
    <property type="evidence" value="ECO:0007669"/>
    <property type="project" value="UniProtKB-ARBA"/>
</dbReference>
<evidence type="ECO:0008006" key="11">
    <source>
        <dbReference type="Google" id="ProtNLM"/>
    </source>
</evidence>
<dbReference type="SMART" id="SM00679">
    <property type="entry name" value="CTNS"/>
    <property type="match status" value="2"/>
</dbReference>
<keyword evidence="2 8" id="KW-0812">Transmembrane</keyword>
<evidence type="ECO:0000256" key="5">
    <source>
        <dbReference type="ARBA" id="ARBA00038039"/>
    </source>
</evidence>
<dbReference type="Proteomes" id="UP001147752">
    <property type="component" value="Unassembled WGS sequence"/>
</dbReference>
<keyword evidence="10" id="KW-1185">Reference proteome</keyword>
<dbReference type="GO" id="GO:0015174">
    <property type="term" value="F:basic amino acid transmembrane transporter activity"/>
    <property type="evidence" value="ECO:0007669"/>
    <property type="project" value="UniProtKB-ARBA"/>
</dbReference>
<evidence type="ECO:0000256" key="7">
    <source>
        <dbReference type="SAM" id="MobiDB-lite"/>
    </source>
</evidence>
<dbReference type="InterPro" id="IPR051415">
    <property type="entry name" value="LAAT-1"/>
</dbReference>
<comment type="similarity">
    <text evidence="5">Belongs to the laat-1 family.</text>
</comment>
<reference evidence="9" key="2">
    <citation type="journal article" date="2023" name="IMA Fungus">
        <title>Comparative genomic study of the Penicillium genus elucidates a diverse pangenome and 15 lateral gene transfer events.</title>
        <authorList>
            <person name="Petersen C."/>
            <person name="Sorensen T."/>
            <person name="Nielsen M.R."/>
            <person name="Sondergaard T.E."/>
            <person name="Sorensen J.L."/>
            <person name="Fitzpatrick D.A."/>
            <person name="Frisvad J.C."/>
            <person name="Nielsen K.L."/>
        </authorList>
    </citation>
    <scope>NUCLEOTIDE SEQUENCE</scope>
    <source>
        <strain evidence="9">IBT 3081</strain>
    </source>
</reference>
<feature type="region of interest" description="Disordered" evidence="7">
    <location>
        <begin position="108"/>
        <end position="155"/>
    </location>
</feature>
<accession>A0A9W9SVF6</accession>
<feature type="transmembrane region" description="Helical" evidence="8">
    <location>
        <begin position="20"/>
        <end position="39"/>
    </location>
</feature>
<feature type="non-terminal residue" evidence="9">
    <location>
        <position position="1"/>
    </location>
</feature>
<dbReference type="EMBL" id="JAPZBT010000001">
    <property type="protein sequence ID" value="KAJ5385236.1"/>
    <property type="molecule type" value="Genomic_DNA"/>
</dbReference>
<feature type="transmembrane region" description="Helical" evidence="8">
    <location>
        <begin position="77"/>
        <end position="101"/>
    </location>
</feature>
<comment type="caution">
    <text evidence="9">The sequence shown here is derived from an EMBL/GenBank/DDBJ whole genome shotgun (WGS) entry which is preliminary data.</text>
</comment>
<evidence type="ECO:0000256" key="1">
    <source>
        <dbReference type="ARBA" id="ARBA00004141"/>
    </source>
</evidence>
<dbReference type="AlphaFoldDB" id="A0A9W9SVF6"/>
<organism evidence="9 10">
    <name type="scientific">Penicillium concentricum</name>
    <dbReference type="NCBI Taxonomy" id="293559"/>
    <lineage>
        <taxon>Eukaryota</taxon>
        <taxon>Fungi</taxon>
        <taxon>Dikarya</taxon>
        <taxon>Ascomycota</taxon>
        <taxon>Pezizomycotina</taxon>
        <taxon>Eurotiomycetes</taxon>
        <taxon>Eurotiomycetidae</taxon>
        <taxon>Eurotiales</taxon>
        <taxon>Aspergillaceae</taxon>
        <taxon>Penicillium</taxon>
    </lineage>
</organism>
<evidence type="ECO:0000256" key="8">
    <source>
        <dbReference type="SAM" id="Phobius"/>
    </source>
</evidence>
<protein>
    <recommendedName>
        <fullName evidence="11">Vacuolar membrane PQ loop repeat protein</fullName>
    </recommendedName>
</protein>
<evidence type="ECO:0000313" key="10">
    <source>
        <dbReference type="Proteomes" id="UP001147752"/>
    </source>
</evidence>
<dbReference type="RefSeq" id="XP_056585012.1">
    <property type="nucleotide sequence ID" value="XM_056720877.1"/>
</dbReference>
<feature type="transmembrane region" description="Helical" evidence="8">
    <location>
        <begin position="183"/>
        <end position="201"/>
    </location>
</feature>
<evidence type="ECO:0000313" key="9">
    <source>
        <dbReference type="EMBL" id="KAJ5385236.1"/>
    </source>
</evidence>
<evidence type="ECO:0000256" key="4">
    <source>
        <dbReference type="ARBA" id="ARBA00023136"/>
    </source>
</evidence>
<dbReference type="GeneID" id="81460060"/>
<evidence type="ECO:0000256" key="3">
    <source>
        <dbReference type="ARBA" id="ARBA00022989"/>
    </source>
</evidence>
<evidence type="ECO:0000256" key="2">
    <source>
        <dbReference type="ARBA" id="ARBA00022692"/>
    </source>
</evidence>
<gene>
    <name evidence="9" type="ORF">N7517_003147</name>
</gene>
<feature type="transmembrane region" description="Helical" evidence="8">
    <location>
        <begin position="289"/>
        <end position="311"/>
    </location>
</feature>
<keyword evidence="4 8" id="KW-0472">Membrane</keyword>
<dbReference type="PANTHER" id="PTHR16201">
    <property type="entry name" value="SEVEN TRANSMEMBRANE PROTEIN 1-RELATED"/>
    <property type="match status" value="1"/>
</dbReference>